<dbReference type="AlphaFoldDB" id="A0A238WCQ1"/>
<dbReference type="InterPro" id="IPR011335">
    <property type="entry name" value="Restrct_endonuc-II-like"/>
</dbReference>
<name>A0A238WCQ1_9FLAO</name>
<dbReference type="SUPFAM" id="SSF52980">
    <property type="entry name" value="Restriction endonuclease-like"/>
    <property type="match status" value="1"/>
</dbReference>
<organism evidence="3 4">
    <name type="scientific">Dokdonia pacifica</name>
    <dbReference type="NCBI Taxonomy" id="1627892"/>
    <lineage>
        <taxon>Bacteria</taxon>
        <taxon>Pseudomonadati</taxon>
        <taxon>Bacteroidota</taxon>
        <taxon>Flavobacteriia</taxon>
        <taxon>Flavobacteriales</taxon>
        <taxon>Flavobacteriaceae</taxon>
        <taxon>Dokdonia</taxon>
    </lineage>
</organism>
<dbReference type="EMBL" id="FZNY01000001">
    <property type="protein sequence ID" value="SNR43479.1"/>
    <property type="molecule type" value="Genomic_DNA"/>
</dbReference>
<evidence type="ECO:0000256" key="2">
    <source>
        <dbReference type="HAMAP-Rule" id="MF_00048"/>
    </source>
</evidence>
<sequence length="119" mass="14053">MTHNELGEWGEEYATLYLVKHGYTILERNWFYNKAELDIICQKDKDTLVVVEVKTRNSEFFGDPQSFVTQAKIKNIVKATNEYVISNDLDVEVRFDIIAILKNEQQEALKHFEDAFYHF</sequence>
<accession>A0A238WCQ1</accession>
<dbReference type="GO" id="GO:0004519">
    <property type="term" value="F:endonuclease activity"/>
    <property type="evidence" value="ECO:0007669"/>
    <property type="project" value="UniProtKB-KW"/>
</dbReference>
<dbReference type="OrthoDB" id="9802516at2"/>
<evidence type="ECO:0000313" key="3">
    <source>
        <dbReference type="EMBL" id="SNR43479.1"/>
    </source>
</evidence>
<gene>
    <name evidence="3" type="ORF">SAMN06265376_101865</name>
</gene>
<keyword evidence="3" id="KW-0378">Hydrolase</keyword>
<dbReference type="HAMAP" id="MF_00048">
    <property type="entry name" value="UPF0102"/>
    <property type="match status" value="1"/>
</dbReference>
<evidence type="ECO:0000313" key="4">
    <source>
        <dbReference type="Proteomes" id="UP000198379"/>
    </source>
</evidence>
<evidence type="ECO:0000256" key="1">
    <source>
        <dbReference type="ARBA" id="ARBA00006738"/>
    </source>
</evidence>
<protein>
    <recommendedName>
        <fullName evidence="2">UPF0102 protein SAMN06265376_101865</fullName>
    </recommendedName>
</protein>
<reference evidence="3 4" key="1">
    <citation type="submission" date="2017-06" db="EMBL/GenBank/DDBJ databases">
        <authorList>
            <person name="Kim H.J."/>
            <person name="Triplett B.A."/>
        </authorList>
    </citation>
    <scope>NUCLEOTIDE SEQUENCE [LARGE SCALE GENOMIC DNA]</scope>
    <source>
        <strain evidence="3 4">DSM 25597</strain>
    </source>
</reference>
<keyword evidence="3" id="KW-0255">Endonuclease</keyword>
<keyword evidence="4" id="KW-1185">Reference proteome</keyword>
<proteinExistence type="inferred from homology"/>
<dbReference type="Proteomes" id="UP000198379">
    <property type="component" value="Unassembled WGS sequence"/>
</dbReference>
<keyword evidence="3" id="KW-0540">Nuclease</keyword>
<dbReference type="GO" id="GO:0003676">
    <property type="term" value="F:nucleic acid binding"/>
    <property type="evidence" value="ECO:0007669"/>
    <property type="project" value="InterPro"/>
</dbReference>
<dbReference type="InterPro" id="IPR003509">
    <property type="entry name" value="UPF0102_YraN-like"/>
</dbReference>
<dbReference type="InterPro" id="IPR011856">
    <property type="entry name" value="tRNA_endonuc-like_dom_sf"/>
</dbReference>
<dbReference type="Pfam" id="PF02021">
    <property type="entry name" value="UPF0102"/>
    <property type="match status" value="1"/>
</dbReference>
<dbReference type="PANTHER" id="PTHR34039:SF1">
    <property type="entry name" value="UPF0102 PROTEIN YRAN"/>
    <property type="match status" value="1"/>
</dbReference>
<comment type="similarity">
    <text evidence="1 2">Belongs to the UPF0102 family.</text>
</comment>
<dbReference type="RefSeq" id="WP_089370177.1">
    <property type="nucleotide sequence ID" value="NZ_BMEP01000002.1"/>
</dbReference>
<dbReference type="Gene3D" id="3.40.1350.10">
    <property type="match status" value="1"/>
</dbReference>
<dbReference type="NCBIfam" id="NF009150">
    <property type="entry name" value="PRK12497.1-3"/>
    <property type="match status" value="1"/>
</dbReference>
<dbReference type="PANTHER" id="PTHR34039">
    <property type="entry name" value="UPF0102 PROTEIN YRAN"/>
    <property type="match status" value="1"/>
</dbReference>
<dbReference type="CDD" id="cd20736">
    <property type="entry name" value="PoNe_Nuclease"/>
    <property type="match status" value="1"/>
</dbReference>